<dbReference type="PROSITE" id="PS50885">
    <property type="entry name" value="HAMP"/>
    <property type="match status" value="1"/>
</dbReference>
<comment type="caution">
    <text evidence="9">The sequence shown here is derived from an EMBL/GenBank/DDBJ whole genome shotgun (WGS) entry which is preliminary data.</text>
</comment>
<evidence type="ECO:0000256" key="6">
    <source>
        <dbReference type="ARBA" id="ARBA00023136"/>
    </source>
</evidence>
<keyword evidence="5" id="KW-0418">Kinase</keyword>
<dbReference type="Pfam" id="PF06580">
    <property type="entry name" value="His_kinase"/>
    <property type="match status" value="1"/>
</dbReference>
<dbReference type="InterPro" id="IPR003660">
    <property type="entry name" value="HAMP_dom"/>
</dbReference>
<evidence type="ECO:0000259" key="8">
    <source>
        <dbReference type="PROSITE" id="PS50885"/>
    </source>
</evidence>
<dbReference type="GO" id="GO:0000155">
    <property type="term" value="F:phosphorelay sensor kinase activity"/>
    <property type="evidence" value="ECO:0007669"/>
    <property type="project" value="InterPro"/>
</dbReference>
<dbReference type="SMART" id="SM00304">
    <property type="entry name" value="HAMP"/>
    <property type="match status" value="1"/>
</dbReference>
<dbReference type="Gene3D" id="3.30.450.20">
    <property type="entry name" value="PAS domain"/>
    <property type="match status" value="2"/>
</dbReference>
<dbReference type="PANTHER" id="PTHR34220">
    <property type="entry name" value="SENSOR HISTIDINE KINASE YPDA"/>
    <property type="match status" value="1"/>
</dbReference>
<dbReference type="PANTHER" id="PTHR34220:SF7">
    <property type="entry name" value="SENSOR HISTIDINE KINASE YPDA"/>
    <property type="match status" value="1"/>
</dbReference>
<dbReference type="Gene3D" id="6.10.340.10">
    <property type="match status" value="1"/>
</dbReference>
<sequence>MIDNILIIFTNTINIIETLTEMRAYVLKNLYMHLSMKYKIFIFVYMLIILISITLGYYSYQTSSKQIVNKVSMTNLGIVNEIRNNMTGMQRSISDWITVFSLAPEIQEALVTKNQSVNRLDSSLYSGPTASIMNQMLFSKNFDYFALYGGDKDYPIFQEATDGSNGSGSLKQIQRTEIYQNARKKNGASYWFSLNSSDTVFIQNNQNEKIGMTRIVRNIHNGSPIGFIFMGINQKTIREQYLKNLYDDMHGIVILNENGTFLLQAGMEASFTNPSDIQFKSIIHSSESGDAVIKVNGQNLLVTYSAMNDNGWRVVYLVPLSILTKELSSIKVFVFIIILACLLLSLPFMMVLTTIITAPIKNLVASMERFQNGNFEERVDIKYRDEIGHLSRGYNKMVKNVKKLVDEVYVLQLKEREAELKALQSQINPHFLYNTLDMIFWEAESAGQSQISEMIVHLSRLFRLSLNRGKSFTNVEREIEMLELYLSLQKMRFKDSLTYQINISSELHNYVIMKLILQPFIENAIVHGIEQKRGGGSITVSGDLIGNRMRFLIEDSGAGINADTLQHILVVQPESNINTDFNTNGYAISNIISRLQYYYNDNYQLRFDSQVGRGTQVELIIPAILADQEETK</sequence>
<dbReference type="Pfam" id="PF00672">
    <property type="entry name" value="HAMP"/>
    <property type="match status" value="1"/>
</dbReference>
<dbReference type="InterPro" id="IPR010559">
    <property type="entry name" value="Sig_transdc_His_kin_internal"/>
</dbReference>
<proteinExistence type="predicted"/>
<dbReference type="EMBL" id="BAVZ01000005">
    <property type="protein sequence ID" value="GAF08128.1"/>
    <property type="molecule type" value="Genomic_DNA"/>
</dbReference>
<organism evidence="9 10">
    <name type="scientific">Paenibacillus pini JCM 16418</name>
    <dbReference type="NCBI Taxonomy" id="1236976"/>
    <lineage>
        <taxon>Bacteria</taxon>
        <taxon>Bacillati</taxon>
        <taxon>Bacillota</taxon>
        <taxon>Bacilli</taxon>
        <taxon>Bacillales</taxon>
        <taxon>Paenibacillaceae</taxon>
        <taxon>Paenibacillus</taxon>
    </lineage>
</organism>
<dbReference type="GO" id="GO:0005886">
    <property type="term" value="C:plasma membrane"/>
    <property type="evidence" value="ECO:0007669"/>
    <property type="project" value="UniProtKB-SubCell"/>
</dbReference>
<dbReference type="CDD" id="cd06225">
    <property type="entry name" value="HAMP"/>
    <property type="match status" value="1"/>
</dbReference>
<dbReference type="OrthoDB" id="9776552at2"/>
<dbReference type="Pfam" id="PF02518">
    <property type="entry name" value="HATPase_c"/>
    <property type="match status" value="1"/>
</dbReference>
<dbReference type="InterPro" id="IPR050640">
    <property type="entry name" value="Bact_2-comp_sensor_kinase"/>
</dbReference>
<dbReference type="STRING" id="1236976.JCM16418_2166"/>
<dbReference type="Gene3D" id="3.30.565.10">
    <property type="entry name" value="Histidine kinase-like ATPase, C-terminal domain"/>
    <property type="match status" value="1"/>
</dbReference>
<evidence type="ECO:0000256" key="5">
    <source>
        <dbReference type="ARBA" id="ARBA00022777"/>
    </source>
</evidence>
<keyword evidence="7" id="KW-1133">Transmembrane helix</keyword>
<dbReference type="Proteomes" id="UP000019364">
    <property type="component" value="Unassembled WGS sequence"/>
</dbReference>
<evidence type="ECO:0000256" key="2">
    <source>
        <dbReference type="ARBA" id="ARBA00022475"/>
    </source>
</evidence>
<keyword evidence="2" id="KW-1003">Cell membrane</keyword>
<dbReference type="InterPro" id="IPR003594">
    <property type="entry name" value="HATPase_dom"/>
</dbReference>
<dbReference type="InterPro" id="IPR036890">
    <property type="entry name" value="HATPase_C_sf"/>
</dbReference>
<accession>W7YKC7</accession>
<evidence type="ECO:0000256" key="1">
    <source>
        <dbReference type="ARBA" id="ARBA00004651"/>
    </source>
</evidence>
<feature type="transmembrane region" description="Helical" evidence="7">
    <location>
        <begin position="40"/>
        <end position="60"/>
    </location>
</feature>
<dbReference type="SUPFAM" id="SSF55874">
    <property type="entry name" value="ATPase domain of HSP90 chaperone/DNA topoisomerase II/histidine kinase"/>
    <property type="match status" value="1"/>
</dbReference>
<evidence type="ECO:0000256" key="3">
    <source>
        <dbReference type="ARBA" id="ARBA00022553"/>
    </source>
</evidence>
<keyword evidence="3" id="KW-0597">Phosphoprotein</keyword>
<reference evidence="9 10" key="1">
    <citation type="journal article" date="2014" name="Genome Announc.">
        <title>Draft Genome Sequence of Paenibacillus pini JCM 16418T, Isolated from the Rhizosphere of Pine Tree.</title>
        <authorList>
            <person name="Yuki M."/>
            <person name="Oshima K."/>
            <person name="Suda W."/>
            <person name="Oshida Y."/>
            <person name="Kitamura K."/>
            <person name="Iida Y."/>
            <person name="Hattori M."/>
            <person name="Ohkuma M."/>
        </authorList>
    </citation>
    <scope>NUCLEOTIDE SEQUENCE [LARGE SCALE GENOMIC DNA]</scope>
    <source>
        <strain evidence="9 10">JCM 16418</strain>
    </source>
</reference>
<keyword evidence="7" id="KW-0812">Transmembrane</keyword>
<protein>
    <recommendedName>
        <fullName evidence="8">HAMP domain-containing protein</fullName>
    </recommendedName>
</protein>
<dbReference type="SUPFAM" id="SSF158472">
    <property type="entry name" value="HAMP domain-like"/>
    <property type="match status" value="1"/>
</dbReference>
<dbReference type="AlphaFoldDB" id="W7YKC7"/>
<evidence type="ECO:0000313" key="10">
    <source>
        <dbReference type="Proteomes" id="UP000019364"/>
    </source>
</evidence>
<feature type="transmembrane region" description="Helical" evidence="7">
    <location>
        <begin position="332"/>
        <end position="356"/>
    </location>
</feature>
<evidence type="ECO:0000313" key="9">
    <source>
        <dbReference type="EMBL" id="GAF08128.1"/>
    </source>
</evidence>
<keyword evidence="6 7" id="KW-0472">Membrane</keyword>
<keyword evidence="10" id="KW-1185">Reference proteome</keyword>
<dbReference type="eggNOG" id="COG2972">
    <property type="taxonomic scope" value="Bacteria"/>
</dbReference>
<comment type="subcellular location">
    <subcellularLocation>
        <location evidence="1">Cell membrane</location>
        <topology evidence="1">Multi-pass membrane protein</topology>
    </subcellularLocation>
</comment>
<name>W7YKC7_9BACL</name>
<evidence type="ECO:0000256" key="7">
    <source>
        <dbReference type="SAM" id="Phobius"/>
    </source>
</evidence>
<feature type="domain" description="HAMP" evidence="8">
    <location>
        <begin position="354"/>
        <end position="406"/>
    </location>
</feature>
<keyword evidence="4" id="KW-0808">Transferase</keyword>
<gene>
    <name evidence="9" type="ORF">JCM16418_2166</name>
</gene>
<evidence type="ECO:0000256" key="4">
    <source>
        <dbReference type="ARBA" id="ARBA00022679"/>
    </source>
</evidence>